<evidence type="ECO:0000256" key="1">
    <source>
        <dbReference type="ARBA" id="ARBA00003469"/>
    </source>
</evidence>
<dbReference type="RefSeq" id="WP_132121892.1">
    <property type="nucleotide sequence ID" value="NZ_SLWS01000007.1"/>
</dbReference>
<evidence type="ECO:0000256" key="2">
    <source>
        <dbReference type="ARBA" id="ARBA00004948"/>
    </source>
</evidence>
<dbReference type="Proteomes" id="UP000295680">
    <property type="component" value="Unassembled WGS sequence"/>
</dbReference>
<evidence type="ECO:0000259" key="12">
    <source>
        <dbReference type="Pfam" id="PF09084"/>
    </source>
</evidence>
<evidence type="ECO:0000256" key="9">
    <source>
        <dbReference type="ARBA" id="ARBA00023004"/>
    </source>
</evidence>
<proteinExistence type="inferred from homology"/>
<dbReference type="OrthoDB" id="174578at2"/>
<reference evidence="13 14" key="1">
    <citation type="submission" date="2019-03" db="EMBL/GenBank/DDBJ databases">
        <title>Genomic Encyclopedia of Type Strains, Phase IV (KMG-IV): sequencing the most valuable type-strain genomes for metagenomic binning, comparative biology and taxonomic classification.</title>
        <authorList>
            <person name="Goeker M."/>
        </authorList>
    </citation>
    <scope>NUCLEOTIDE SEQUENCE [LARGE SCALE GENOMIC DNA]</scope>
    <source>
        <strain evidence="13 14">DSM 45934</strain>
    </source>
</reference>
<dbReference type="InterPro" id="IPR006311">
    <property type="entry name" value="TAT_signal"/>
</dbReference>
<evidence type="ECO:0000256" key="3">
    <source>
        <dbReference type="ARBA" id="ARBA00009406"/>
    </source>
</evidence>
<feature type="domain" description="SsuA/THI5-like" evidence="12">
    <location>
        <begin position="62"/>
        <end position="272"/>
    </location>
</feature>
<evidence type="ECO:0000313" key="14">
    <source>
        <dbReference type="Proteomes" id="UP000295680"/>
    </source>
</evidence>
<keyword evidence="9" id="KW-0408">Iron</keyword>
<comment type="pathway">
    <text evidence="2">Cofactor biosynthesis; thiamine diphosphate biosynthesis.</text>
</comment>
<comment type="subunit">
    <text evidence="4">Homodimer.</text>
</comment>
<evidence type="ECO:0000256" key="7">
    <source>
        <dbReference type="ARBA" id="ARBA00022898"/>
    </source>
</evidence>
<dbReference type="InterPro" id="IPR015168">
    <property type="entry name" value="SsuA/THI5"/>
</dbReference>
<evidence type="ECO:0000256" key="11">
    <source>
        <dbReference type="ARBA" id="ARBA00048179"/>
    </source>
</evidence>
<dbReference type="SUPFAM" id="SSF53850">
    <property type="entry name" value="Periplasmic binding protein-like II"/>
    <property type="match status" value="1"/>
</dbReference>
<dbReference type="GO" id="GO:0009228">
    <property type="term" value="P:thiamine biosynthetic process"/>
    <property type="evidence" value="ECO:0007669"/>
    <property type="project" value="UniProtKB-KW"/>
</dbReference>
<dbReference type="AlphaFoldDB" id="A0A4R2J910"/>
<name>A0A4R2J910_9PSEU</name>
<comment type="similarity">
    <text evidence="3">Belongs to the NMT1/THI5 family.</text>
</comment>
<gene>
    <name evidence="13" type="ORF">EV192_107224</name>
</gene>
<keyword evidence="6" id="KW-0479">Metal-binding</keyword>
<comment type="function">
    <text evidence="1">Responsible for the formation of the pyrimidine heterocycle in the thiamine biosynthesis pathway. Catalyzes the formation of hydroxymethylpyrimidine phosphate (HMP-P) from histidine and pyridoxal phosphate (PLP). The protein uses PLP and the active site histidine to form HMP-P, generating an inactive enzyme. The enzyme can only undergo a single turnover, which suggests it is a suicide enzyme.</text>
</comment>
<keyword evidence="14" id="KW-1185">Reference proteome</keyword>
<dbReference type="Pfam" id="PF09084">
    <property type="entry name" value="NMT1"/>
    <property type="match status" value="1"/>
</dbReference>
<accession>A0A4R2J910</accession>
<dbReference type="Gene3D" id="3.40.190.10">
    <property type="entry name" value="Periplasmic binding protein-like II"/>
    <property type="match status" value="2"/>
</dbReference>
<dbReference type="PANTHER" id="PTHR31528:SF1">
    <property type="entry name" value="4-AMINO-5-HYDROXYMETHYL-2-METHYLPYRIMIDINE PHOSPHATE SYNTHASE THI11-RELATED"/>
    <property type="match status" value="1"/>
</dbReference>
<keyword evidence="5" id="KW-0808">Transferase</keyword>
<evidence type="ECO:0000256" key="4">
    <source>
        <dbReference type="ARBA" id="ARBA00011738"/>
    </source>
</evidence>
<comment type="catalytic activity">
    <reaction evidence="11">
        <text>N(6)-(pyridoxal phosphate)-L-lysyl-[4-amino-5-hydroxymethyl-2-methylpyrimidine phosphate synthase] + L-histidyl-[4-amino-5-hydroxymethyl-2-methylpyrimidine phosphate synthase] + 2 Fe(3+) + 4 H2O = L-lysyl-[4-amino-5-hydroxymethyl-2-methylpyrimidine phosphate synthase] + (2S)-2-amino-5-hydroxy-4-oxopentanoyl-[4-amino-5-hydroxymethyl-2-methylpyrimidine phosphate synthase] + 4-amino-2-methyl-5-(phosphooxymethyl)pyrimidine + 3-oxopropanoate + 2 Fe(2+) + 2 H(+)</text>
        <dbReference type="Rhea" id="RHEA:65756"/>
        <dbReference type="Rhea" id="RHEA-COMP:16892"/>
        <dbReference type="Rhea" id="RHEA-COMP:16893"/>
        <dbReference type="Rhea" id="RHEA-COMP:16894"/>
        <dbReference type="Rhea" id="RHEA-COMP:16895"/>
        <dbReference type="ChEBI" id="CHEBI:15377"/>
        <dbReference type="ChEBI" id="CHEBI:15378"/>
        <dbReference type="ChEBI" id="CHEBI:29033"/>
        <dbReference type="ChEBI" id="CHEBI:29034"/>
        <dbReference type="ChEBI" id="CHEBI:29969"/>
        <dbReference type="ChEBI" id="CHEBI:29979"/>
        <dbReference type="ChEBI" id="CHEBI:33190"/>
        <dbReference type="ChEBI" id="CHEBI:58354"/>
        <dbReference type="ChEBI" id="CHEBI:143915"/>
        <dbReference type="ChEBI" id="CHEBI:157692"/>
    </reaction>
    <physiologicalReaction direction="left-to-right" evidence="11">
        <dbReference type="Rhea" id="RHEA:65757"/>
    </physiologicalReaction>
</comment>
<comment type="caution">
    <text evidence="13">The sequence shown here is derived from an EMBL/GenBank/DDBJ whole genome shotgun (WGS) entry which is preliminary data.</text>
</comment>
<evidence type="ECO:0000256" key="6">
    <source>
        <dbReference type="ARBA" id="ARBA00022723"/>
    </source>
</evidence>
<keyword evidence="7" id="KW-0663">Pyridoxal phosphate</keyword>
<sequence>MTQTISQYRVSRRSLLRTVGQGASVAAAGMWLAGCGTSGDVAAGSSAAKGRVSVKLGWIPNVEYSGIFLGVQNGFYARQGLEVEVVPGGPNSAVVPLVTTNRVSVGIEAIPENVVTAVNGGAKLKIVGAGLVRSPECWVSRAERAVRTPQDIEGKKLGVTLSGKNTALVFMRKNGVDVGKVTLVPIQFDPAPLAAGEVDAIWGFASNQPVSLGLRGIQTHVMPLADHGFNRMQSVFFVSQATLDDPTGRENTRKFLAGSKQGWDAAVKDHQHAAQVTIERYGKDLGLKLDEQIQVMSAMAPYVTGPDTGSKGLLWMSDTLIGETIESLGSIGITADRSLFTNELLEG</sequence>
<evidence type="ECO:0000256" key="8">
    <source>
        <dbReference type="ARBA" id="ARBA00022977"/>
    </source>
</evidence>
<dbReference type="GO" id="GO:0046872">
    <property type="term" value="F:metal ion binding"/>
    <property type="evidence" value="ECO:0007669"/>
    <property type="project" value="UniProtKB-KW"/>
</dbReference>
<dbReference type="InterPro" id="IPR027939">
    <property type="entry name" value="NMT1/THI5"/>
</dbReference>
<dbReference type="PROSITE" id="PS51318">
    <property type="entry name" value="TAT"/>
    <property type="match status" value="1"/>
</dbReference>
<protein>
    <recommendedName>
        <fullName evidence="10">Thiamine pyrimidine synthase</fullName>
    </recommendedName>
</protein>
<evidence type="ECO:0000313" key="13">
    <source>
        <dbReference type="EMBL" id="TCO55801.1"/>
    </source>
</evidence>
<evidence type="ECO:0000256" key="10">
    <source>
        <dbReference type="ARBA" id="ARBA00033171"/>
    </source>
</evidence>
<dbReference type="GO" id="GO:0016740">
    <property type="term" value="F:transferase activity"/>
    <property type="evidence" value="ECO:0007669"/>
    <property type="project" value="UniProtKB-KW"/>
</dbReference>
<keyword evidence="8" id="KW-0784">Thiamine biosynthesis</keyword>
<dbReference type="EMBL" id="SLWS01000007">
    <property type="protein sequence ID" value="TCO55801.1"/>
    <property type="molecule type" value="Genomic_DNA"/>
</dbReference>
<evidence type="ECO:0000256" key="5">
    <source>
        <dbReference type="ARBA" id="ARBA00022679"/>
    </source>
</evidence>
<dbReference type="PANTHER" id="PTHR31528">
    <property type="entry name" value="4-AMINO-5-HYDROXYMETHYL-2-METHYLPYRIMIDINE PHOSPHATE SYNTHASE THI11-RELATED"/>
    <property type="match status" value="1"/>
</dbReference>
<organism evidence="13 14">
    <name type="scientific">Actinocrispum wychmicini</name>
    <dbReference type="NCBI Taxonomy" id="1213861"/>
    <lineage>
        <taxon>Bacteria</taxon>
        <taxon>Bacillati</taxon>
        <taxon>Actinomycetota</taxon>
        <taxon>Actinomycetes</taxon>
        <taxon>Pseudonocardiales</taxon>
        <taxon>Pseudonocardiaceae</taxon>
        <taxon>Actinocrispum</taxon>
    </lineage>
</organism>